<organism evidence="2 3">
    <name type="scientific">Cetraspora pellucida</name>
    <dbReference type="NCBI Taxonomy" id="1433469"/>
    <lineage>
        <taxon>Eukaryota</taxon>
        <taxon>Fungi</taxon>
        <taxon>Fungi incertae sedis</taxon>
        <taxon>Mucoromycota</taxon>
        <taxon>Glomeromycotina</taxon>
        <taxon>Glomeromycetes</taxon>
        <taxon>Diversisporales</taxon>
        <taxon>Gigasporaceae</taxon>
        <taxon>Cetraspora</taxon>
    </lineage>
</organism>
<evidence type="ECO:0000313" key="3">
    <source>
        <dbReference type="Proteomes" id="UP000789759"/>
    </source>
</evidence>
<proteinExistence type="predicted"/>
<dbReference type="OrthoDB" id="2436009at2759"/>
<evidence type="ECO:0000256" key="1">
    <source>
        <dbReference type="SAM" id="MobiDB-lite"/>
    </source>
</evidence>
<sequence length="276" mass="32490">MMQIPSNDISLDEESLLLINSFFDDENFFDNFFNIDKEDNFFEENNSFKDTNNAYEEDRFSVNSSQENSRPLPKTESSEIFQTKHLTAKKIIHLLTPIEYPPTCKKEIAIDYHIDGWKSAELAFTDVNIYYYCIHSHSPLPPNRVPLAIRTRLQELIRQADDNTTNITPTRILTGNLIKTYFGTEHLANIHASLNNTDHFHYYVDRIQKEIHPQKQGILEVVYNYSCNLNNIHNYVKQLEFFEDNHILIICTTFEQPSEWLKCKHFQIDLSFKRVA</sequence>
<dbReference type="Proteomes" id="UP000789759">
    <property type="component" value="Unassembled WGS sequence"/>
</dbReference>
<keyword evidence="3" id="KW-1185">Reference proteome</keyword>
<dbReference type="AlphaFoldDB" id="A0A9N9NSN3"/>
<dbReference type="EMBL" id="CAJVQA010021109">
    <property type="protein sequence ID" value="CAG8767273.1"/>
    <property type="molecule type" value="Genomic_DNA"/>
</dbReference>
<evidence type="ECO:0000313" key="2">
    <source>
        <dbReference type="EMBL" id="CAG8767273.1"/>
    </source>
</evidence>
<feature type="non-terminal residue" evidence="2">
    <location>
        <position position="1"/>
    </location>
</feature>
<reference evidence="2" key="1">
    <citation type="submission" date="2021-06" db="EMBL/GenBank/DDBJ databases">
        <authorList>
            <person name="Kallberg Y."/>
            <person name="Tangrot J."/>
            <person name="Rosling A."/>
        </authorList>
    </citation>
    <scope>NUCLEOTIDE SEQUENCE</scope>
    <source>
        <strain evidence="2">FL966</strain>
    </source>
</reference>
<accession>A0A9N9NSN3</accession>
<feature type="region of interest" description="Disordered" evidence="1">
    <location>
        <begin position="53"/>
        <end position="77"/>
    </location>
</feature>
<comment type="caution">
    <text evidence="2">The sequence shown here is derived from an EMBL/GenBank/DDBJ whole genome shotgun (WGS) entry which is preliminary data.</text>
</comment>
<name>A0A9N9NSN3_9GLOM</name>
<protein>
    <submittedName>
        <fullName evidence="2">2083_t:CDS:1</fullName>
    </submittedName>
</protein>
<gene>
    <name evidence="2" type="ORF">CPELLU_LOCUS15655</name>
</gene>